<dbReference type="EMBL" id="KR029607">
    <property type="protein sequence ID" value="AKH48676.1"/>
    <property type="molecule type" value="Genomic_DNA"/>
</dbReference>
<name>A0A0F7LBU2_9VIRU</name>
<proteinExistence type="predicted"/>
<reference evidence="1" key="1">
    <citation type="journal article" date="2015" name="Front. Microbiol.">
        <title>Combining genomic sequencing methods to explore viral diversity and reveal potential virus-host interactions.</title>
        <authorList>
            <person name="Chow C.E."/>
            <person name="Winget D.M."/>
            <person name="White R.A.III."/>
            <person name="Hallam S.J."/>
            <person name="Suttle C.A."/>
        </authorList>
    </citation>
    <scope>NUCLEOTIDE SEQUENCE</scope>
    <source>
        <strain evidence="1">Oxic3_1</strain>
    </source>
</reference>
<protein>
    <submittedName>
        <fullName evidence="1">Uncharacterized protein</fullName>
    </submittedName>
</protein>
<evidence type="ECO:0000313" key="1">
    <source>
        <dbReference type="EMBL" id="AKH48676.1"/>
    </source>
</evidence>
<sequence length="49" mass="5764">MLLWLAEVMLVHKLLLMVYLTMSQKWHLTLVFQDLEEVLMTSTKLTGNT</sequence>
<organism evidence="1">
    <name type="scientific">uncultured marine virus</name>
    <dbReference type="NCBI Taxonomy" id="186617"/>
    <lineage>
        <taxon>Viruses</taxon>
        <taxon>environmental samples</taxon>
    </lineage>
</organism>
<reference evidence="1" key="2">
    <citation type="submission" date="2015-03" db="EMBL/GenBank/DDBJ databases">
        <authorList>
            <person name="Chow C.-E.T."/>
            <person name="Winget D.M."/>
            <person name="White R.A.III."/>
            <person name="Hallam S.J."/>
            <person name="Suttle C.A."/>
        </authorList>
    </citation>
    <scope>NUCLEOTIDE SEQUENCE</scope>
    <source>
        <strain evidence="1">Oxic3_1</strain>
    </source>
</reference>
<accession>A0A0F7LBU2</accession>